<protein>
    <submittedName>
        <fullName evidence="1">Histone deacetylase complex subunit</fullName>
    </submittedName>
</protein>
<organism evidence="1 2">
    <name type="scientific">Zalaria obscura</name>
    <dbReference type="NCBI Taxonomy" id="2024903"/>
    <lineage>
        <taxon>Eukaryota</taxon>
        <taxon>Fungi</taxon>
        <taxon>Dikarya</taxon>
        <taxon>Ascomycota</taxon>
        <taxon>Pezizomycotina</taxon>
        <taxon>Dothideomycetes</taxon>
        <taxon>Dothideomycetidae</taxon>
        <taxon>Dothideales</taxon>
        <taxon>Zalariaceae</taxon>
        <taxon>Zalaria</taxon>
    </lineage>
</organism>
<evidence type="ECO:0000313" key="2">
    <source>
        <dbReference type="Proteomes" id="UP001320706"/>
    </source>
</evidence>
<reference evidence="1" key="1">
    <citation type="submission" date="2024-02" db="EMBL/GenBank/DDBJ databases">
        <title>Metagenome Assembled Genome of Zalaria obscura JY119.</title>
        <authorList>
            <person name="Vighnesh L."/>
            <person name="Jagadeeshwari U."/>
            <person name="Venkata Ramana C."/>
            <person name="Sasikala C."/>
        </authorList>
    </citation>
    <scope>NUCLEOTIDE SEQUENCE</scope>
    <source>
        <strain evidence="1">JY119</strain>
    </source>
</reference>
<accession>A0ACC3SBD3</accession>
<dbReference type="Proteomes" id="UP001320706">
    <property type="component" value="Unassembled WGS sequence"/>
</dbReference>
<name>A0ACC3SBD3_9PEZI</name>
<gene>
    <name evidence="1" type="primary">CTI6</name>
    <name evidence="1" type="ORF">M8818_004939</name>
</gene>
<proteinExistence type="predicted"/>
<keyword evidence="2" id="KW-1185">Reference proteome</keyword>
<evidence type="ECO:0000313" key="1">
    <source>
        <dbReference type="EMBL" id="KAK8205566.1"/>
    </source>
</evidence>
<sequence length="584" mass="63406">MPTSPPRRSTRAVQPLPTKPHHSDSSSSLSSARPERSTRLNGKNSSPQKSTTPQSQLSSEDGADAAQSEHHSTRRSKRAHNADDDEEPAKTQEEELDDEAVEEGDDITRCLCGSQDYPGPPVTKSNPNVDPNDDTGGLFIQCDRCHVWQHGGCVGIMDESQSPDNYYCELCEKDLHDVTKDLRGRRYSFYLPLHPERQKSVRKSSMSKHEDAKARKERAELSRLSVESSALKRRSTMNSRQAYDEEETLRRVIEESKGDTELAASVMSSRKGKRTRDDSSEEIKQEHKRQRTGSESPAPASTHHTASLDAESDDETPGGRPSASSLKKQRSAAAENQRLKEAREREKQQSEPIDETPNPQAASIPPSSQPPSPPPSAPPAAPSSSHKKGAGKKAKRLGRNQYTRDRDFGKSGSPAAAKNERAILSSGDDDGPGTTTNGNGKVDSGSGSKNSPSSGGAEPVTAPKPRGRWKNRKVDNSNGDGTSAKDDAKGLSIETLNKKAQAMLEYITRMQGEVVERSPLVVGGMGVEGGPVGPVTGEEKEKEVNGEAQSKAFAELSSKEMMEKLTNEIHGWQKTFGEAKVEVA</sequence>
<dbReference type="EMBL" id="JAMKPW020000024">
    <property type="protein sequence ID" value="KAK8205566.1"/>
    <property type="molecule type" value="Genomic_DNA"/>
</dbReference>
<comment type="caution">
    <text evidence="1">The sequence shown here is derived from an EMBL/GenBank/DDBJ whole genome shotgun (WGS) entry which is preliminary data.</text>
</comment>